<dbReference type="InterPro" id="IPR011767">
    <property type="entry name" value="GLR_AS"/>
</dbReference>
<gene>
    <name evidence="4" type="ORF">BK798_06165</name>
</gene>
<proteinExistence type="inferred from homology"/>
<dbReference type="PANTHER" id="PTHR37170">
    <property type="entry name" value="GLUTAREDOXIN-RELATED"/>
    <property type="match status" value="1"/>
</dbReference>
<dbReference type="Pfam" id="PF13192">
    <property type="entry name" value="Thioredoxin_3"/>
    <property type="match status" value="1"/>
</dbReference>
<dbReference type="GeneID" id="78817469"/>
<dbReference type="Proteomes" id="UP000232133">
    <property type="component" value="Chromosome"/>
</dbReference>
<evidence type="ECO:0000259" key="3">
    <source>
        <dbReference type="Pfam" id="PF13192"/>
    </source>
</evidence>
<dbReference type="InterPro" id="IPR036249">
    <property type="entry name" value="Thioredoxin-like_sf"/>
</dbReference>
<evidence type="ECO:0000313" key="4">
    <source>
        <dbReference type="EMBL" id="ATZ60037.1"/>
    </source>
</evidence>
<dbReference type="AlphaFoldDB" id="A0A2H4U7E7"/>
<organism evidence="4 5">
    <name type="scientific">Methanobrevibacter smithii</name>
    <dbReference type="NCBI Taxonomy" id="2173"/>
    <lineage>
        <taxon>Archaea</taxon>
        <taxon>Methanobacteriati</taxon>
        <taxon>Methanobacteriota</taxon>
        <taxon>Methanomada group</taxon>
        <taxon>Methanobacteria</taxon>
        <taxon>Methanobacteriales</taxon>
        <taxon>Methanobacteriaceae</taxon>
        <taxon>Methanobrevibacter</taxon>
    </lineage>
</organism>
<feature type="domain" description="Thioredoxin-like fold" evidence="3">
    <location>
        <begin position="4"/>
        <end position="81"/>
    </location>
</feature>
<protein>
    <submittedName>
        <fullName evidence="4">Thioredoxin</fullName>
    </submittedName>
</protein>
<name>A0A2H4U7E7_METSM</name>
<dbReference type="PANTHER" id="PTHR37170:SF1">
    <property type="entry name" value="GLUTAREDOXIN-LIKE PROTEIN"/>
    <property type="match status" value="1"/>
</dbReference>
<keyword evidence="2" id="KW-0249">Electron transport</keyword>
<reference evidence="4 5" key="1">
    <citation type="submission" date="2016-10" db="EMBL/GenBank/DDBJ databases">
        <authorList>
            <person name="Varghese N."/>
        </authorList>
    </citation>
    <scope>NUCLEOTIDE SEQUENCE [LARGE SCALE GENOMIC DNA]</scope>
    <source>
        <strain evidence="4 5">KB11</strain>
    </source>
</reference>
<dbReference type="OMA" id="AMEHNIM"/>
<evidence type="ECO:0000256" key="1">
    <source>
        <dbReference type="ARBA" id="ARBA00007787"/>
    </source>
</evidence>
<dbReference type="SUPFAM" id="SSF52833">
    <property type="entry name" value="Thioredoxin-like"/>
    <property type="match status" value="1"/>
</dbReference>
<dbReference type="PROSITE" id="PS51354">
    <property type="entry name" value="GLUTAREDOXIN_2"/>
    <property type="match status" value="1"/>
</dbReference>
<dbReference type="RefSeq" id="WP_011954115.1">
    <property type="nucleotide sequence ID" value="NZ_AP025586.1"/>
</dbReference>
<keyword evidence="2" id="KW-0813">Transport</keyword>
<dbReference type="InterPro" id="IPR012336">
    <property type="entry name" value="Thioredoxin-like_fold"/>
</dbReference>
<dbReference type="EMBL" id="CP017803">
    <property type="protein sequence ID" value="ATZ60037.1"/>
    <property type="molecule type" value="Genomic_DNA"/>
</dbReference>
<accession>A0A2H4U7E7</accession>
<evidence type="ECO:0000256" key="2">
    <source>
        <dbReference type="ARBA" id="ARBA00022982"/>
    </source>
</evidence>
<sequence length="86" mass="8961">MVVKVEVFTSDSCPHCPAAVNVANEAKEVLGDAADIIVCNIASEENRQKAIGLGIMAVPTIAINDEVAFVGAPALDELVNKVKSLI</sequence>
<dbReference type="PROSITE" id="PS00195">
    <property type="entry name" value="GLUTAREDOXIN_1"/>
    <property type="match status" value="1"/>
</dbReference>
<dbReference type="Gene3D" id="3.40.30.10">
    <property type="entry name" value="Glutaredoxin"/>
    <property type="match status" value="1"/>
</dbReference>
<dbReference type="OrthoDB" id="35385at2157"/>
<evidence type="ECO:0000313" key="5">
    <source>
        <dbReference type="Proteomes" id="UP000232133"/>
    </source>
</evidence>
<comment type="similarity">
    <text evidence="1">Belongs to the glutaredoxin family.</text>
</comment>